<reference evidence="1" key="1">
    <citation type="submission" date="2009-10" db="EMBL/GenBank/DDBJ databases">
        <title>Complete sequence of plasmid1 of Methanocaldococcus vulcanius M7.</title>
        <authorList>
            <consortium name="US DOE Joint Genome Institute"/>
            <person name="Lucas S."/>
            <person name="Copeland A."/>
            <person name="Lapidus A."/>
            <person name="Glavina del Rio T."/>
            <person name="Dalin E."/>
            <person name="Tice H."/>
            <person name="Bruce D."/>
            <person name="Goodwin L."/>
            <person name="Pitluck S."/>
            <person name="Lcollab F.I."/>
            <person name="Brettin T."/>
            <person name="Detter J.C."/>
            <person name="Han C."/>
            <person name="Tapia R."/>
            <person name="Kuske C.R."/>
            <person name="Schmutz J."/>
            <person name="Larimer F."/>
            <person name="Land M."/>
            <person name="Hauser L."/>
            <person name="Kyrpides N."/>
            <person name="Ovchinikova G."/>
            <person name="Sieprawska-Lupa M."/>
            <person name="Whitman W.B."/>
            <person name="Woyke T."/>
        </authorList>
    </citation>
    <scope>NUCLEOTIDE SEQUENCE [LARGE SCALE GENOMIC DNA]</scope>
    <source>
        <strain evidence="1">M7</strain>
        <plasmid evidence="1">pMETVU01</plasmid>
    </source>
</reference>
<geneLocation type="plasmid" evidence="1 2">
    <name>pMETVU01</name>
</geneLocation>
<accession>C9RIG7</accession>
<dbReference type="HOGENOM" id="CLU_2191081_0_0_2"/>
<name>C9RIG7_METVM</name>
<keyword evidence="1" id="KW-0614">Plasmid</keyword>
<evidence type="ECO:0000313" key="2">
    <source>
        <dbReference type="Proteomes" id="UP000002063"/>
    </source>
</evidence>
<proteinExistence type="predicted"/>
<organism evidence="1 2">
    <name type="scientific">Methanocaldococcus vulcanius (strain ATCC 700851 / DSM 12094 / M7)</name>
    <name type="common">Methanococcus vulcanius</name>
    <dbReference type="NCBI Taxonomy" id="579137"/>
    <lineage>
        <taxon>Archaea</taxon>
        <taxon>Methanobacteriati</taxon>
        <taxon>Methanobacteriota</taxon>
        <taxon>Methanomada group</taxon>
        <taxon>Methanococci</taxon>
        <taxon>Methanococcales</taxon>
        <taxon>Methanocaldococcaceae</taxon>
        <taxon>Methanocaldococcus</taxon>
    </lineage>
</organism>
<protein>
    <submittedName>
        <fullName evidence="1">Uncharacterized protein</fullName>
    </submittedName>
</protein>
<dbReference type="KEGG" id="mvu:Metvu_1754"/>
<evidence type="ECO:0000313" key="1">
    <source>
        <dbReference type="EMBL" id="ACX73604.1"/>
    </source>
</evidence>
<sequence>MSQGPITQLLEFFKDVNGKLSTPKKREVARKLLEAFLDRKGKVKAWEMGNEIIPEIREDLGISEVYAYKVLGELIELGLIAKTLKGYELSPLFRKRLYRLYKALGDLL</sequence>
<dbReference type="GeneID" id="8514123"/>
<dbReference type="OrthoDB" id="359315at2157"/>
<dbReference type="AlphaFoldDB" id="C9RIG7"/>
<gene>
    <name evidence="1" type="ORF">Metvu_1754</name>
</gene>
<keyword evidence="2" id="KW-1185">Reference proteome</keyword>
<dbReference type="EMBL" id="CP001788">
    <property type="protein sequence ID" value="ACX73604.1"/>
    <property type="molecule type" value="Genomic_DNA"/>
</dbReference>
<dbReference type="Proteomes" id="UP000002063">
    <property type="component" value="Plasmid pMETVU01"/>
</dbReference>
<dbReference type="RefSeq" id="WP_012819834.1">
    <property type="nucleotide sequence ID" value="NC_013408.1"/>
</dbReference>